<reference evidence="2 3" key="1">
    <citation type="submission" date="2020-03" db="EMBL/GenBank/DDBJ databases">
        <title>Genome Sequence of industrial isolate, B5A.</title>
        <authorList>
            <person name="Sharma S."/>
            <person name="Patil P.B."/>
            <person name="Korpole S."/>
        </authorList>
    </citation>
    <scope>NUCLEOTIDE SEQUENCE [LARGE SCALE GENOMIC DNA]</scope>
    <source>
        <strain evidence="2 3">PI-S10-B5A</strain>
    </source>
</reference>
<feature type="region of interest" description="Disordered" evidence="1">
    <location>
        <begin position="599"/>
        <end position="629"/>
    </location>
</feature>
<organism evidence="2 3">
    <name type="scientific">Lacrimispora defluvii</name>
    <dbReference type="NCBI Taxonomy" id="2719233"/>
    <lineage>
        <taxon>Bacteria</taxon>
        <taxon>Bacillati</taxon>
        <taxon>Bacillota</taxon>
        <taxon>Clostridia</taxon>
        <taxon>Lachnospirales</taxon>
        <taxon>Lachnospiraceae</taxon>
        <taxon>Lacrimispora</taxon>
    </lineage>
</organism>
<dbReference type="Pfam" id="PF14559">
    <property type="entry name" value="TPR_19"/>
    <property type="match status" value="1"/>
</dbReference>
<evidence type="ECO:0000313" key="3">
    <source>
        <dbReference type="Proteomes" id="UP000539052"/>
    </source>
</evidence>
<dbReference type="EMBL" id="JAAOXG010000083">
    <property type="protein sequence ID" value="NNJ33058.1"/>
    <property type="molecule type" value="Genomic_DNA"/>
</dbReference>
<dbReference type="SUPFAM" id="SSF48452">
    <property type="entry name" value="TPR-like"/>
    <property type="match status" value="1"/>
</dbReference>
<feature type="compositionally biased region" description="Acidic residues" evidence="1">
    <location>
        <begin position="602"/>
        <end position="618"/>
    </location>
</feature>
<protein>
    <submittedName>
        <fullName evidence="2">Tetratricopeptide repeat protein</fullName>
    </submittedName>
</protein>
<dbReference type="RefSeq" id="WP_170824092.1">
    <property type="nucleotide sequence ID" value="NZ_JAAOXG010000083.1"/>
</dbReference>
<proteinExistence type="predicted"/>
<dbReference type="InterPro" id="IPR011990">
    <property type="entry name" value="TPR-like_helical_dom_sf"/>
</dbReference>
<dbReference type="Gene3D" id="1.25.40.10">
    <property type="entry name" value="Tetratricopeptide repeat domain"/>
    <property type="match status" value="1"/>
</dbReference>
<comment type="caution">
    <text evidence="2">The sequence shown here is derived from an EMBL/GenBank/DDBJ whole genome shotgun (WGS) entry which is preliminary data.</text>
</comment>
<evidence type="ECO:0000256" key="1">
    <source>
        <dbReference type="SAM" id="MobiDB-lite"/>
    </source>
</evidence>
<name>A0ABX1VX88_9FIRM</name>
<accession>A0ABX1VX88</accession>
<feature type="region of interest" description="Disordered" evidence="1">
    <location>
        <begin position="543"/>
        <end position="572"/>
    </location>
</feature>
<dbReference type="Proteomes" id="UP000539052">
    <property type="component" value="Unassembled WGS sequence"/>
</dbReference>
<keyword evidence="3" id="KW-1185">Reference proteome</keyword>
<gene>
    <name evidence="2" type="ORF">G9470_25200</name>
</gene>
<sequence>MDKYEFNIKVEQIKKLVGKNDYETAMKIADTIDWRRVRNTNLLSMVAMVYEKNEDYQEAKEILLQAFERAPIGKRLLYKLAELAIKEGNIEEAESYYKEFGDLASEDPRQQLLRYMILKAKGAPAQQLIHSLESYTSVELDEKWLYELAELYSLAGMAERCVETCDRIMLMFGLGKYVEKAMDLKVQYAPLTNYQMDLIENRDKYEARLRAVEQEYGTGKKVSVQLEPEIDYYQEEPEISQYSNMVYEESVEEDYEASMQEAEVQESLAREMSRISYEDPVVEEEPAAEHTRVLEDIRRVGRNISVFPRTVEDYIPEEEEVETYSEPVIEEEEPQEFGQEIYGIQSAATAEEDEDYDLPQEESFDNEEEQYSNYYEAEDEAYPEEDGSGYHFPQQEEGEEFAFEDLYEDEEEEEVIEEPVRNHLMIEARTPEKGLQMAVEALKQIHRESGVNNPVAKISGSKLSKRGVFASADKLSGKDLVIEEAGDLTPEALDELNQLMERDASGMIVVLIDNPKQMETLHQDHPVLASKFECIGSGEEIPLRETESVPAQRNTRVVQERKRYQPDPVMQNSAEEYQQSQEYHYDESAEYDQYDEHNQEQNYEEDDYYEESAYEPADEPSFRQQSQPEYSGEEMDIDEFAQYACRYANEIDCNITGKSMLALYERIEIMEEDGIPLNRANAEGLIEEAADRAEKPTVGRRIKGLFSTKYDKDGLLILKEEHFIY</sequence>
<evidence type="ECO:0000313" key="2">
    <source>
        <dbReference type="EMBL" id="NNJ33058.1"/>
    </source>
</evidence>